<evidence type="ECO:0000256" key="5">
    <source>
        <dbReference type="ARBA" id="ARBA00022679"/>
    </source>
</evidence>
<evidence type="ECO:0000256" key="9">
    <source>
        <dbReference type="PROSITE-ProRule" id="PRU00723"/>
    </source>
</evidence>
<evidence type="ECO:0000256" key="6">
    <source>
        <dbReference type="ARBA" id="ARBA00022691"/>
    </source>
</evidence>
<dbReference type="GO" id="GO:0008270">
    <property type="term" value="F:zinc ion binding"/>
    <property type="evidence" value="ECO:0007669"/>
    <property type="project" value="UniProtKB-KW"/>
</dbReference>
<keyword evidence="7 10" id="KW-0819">tRNA processing</keyword>
<feature type="region of interest" description="Disordered" evidence="11">
    <location>
        <begin position="371"/>
        <end position="405"/>
    </location>
</feature>
<comment type="catalytic activity">
    <reaction evidence="8 10">
        <text>uridine(44) in tRNA(Ser) + S-adenosyl-L-methionine = 2'-O-methyluridine(44) in tRNA(Ser) + S-adenosyl-L-homocysteine + H(+)</text>
        <dbReference type="Rhea" id="RHEA:43100"/>
        <dbReference type="Rhea" id="RHEA-COMP:10339"/>
        <dbReference type="Rhea" id="RHEA-COMP:10340"/>
        <dbReference type="ChEBI" id="CHEBI:15378"/>
        <dbReference type="ChEBI" id="CHEBI:57856"/>
        <dbReference type="ChEBI" id="CHEBI:59789"/>
        <dbReference type="ChEBI" id="CHEBI:65315"/>
        <dbReference type="ChEBI" id="CHEBI:74478"/>
        <dbReference type="EC" id="2.1.1.211"/>
    </reaction>
</comment>
<protein>
    <recommendedName>
        <fullName evidence="10">tRNA (uracil-O(2)-)-methyltransferase</fullName>
        <ecNumber evidence="10">2.1.1.211</ecNumber>
    </recommendedName>
</protein>
<dbReference type="AlphaFoldDB" id="A0AAD9JIE1"/>
<evidence type="ECO:0000313" key="13">
    <source>
        <dbReference type="EMBL" id="KAK2152715.1"/>
    </source>
</evidence>
<keyword evidence="9" id="KW-0863">Zinc-finger</keyword>
<keyword evidence="9" id="KW-0479">Metal-binding</keyword>
<comment type="caution">
    <text evidence="13">The sequence shown here is derived from an EMBL/GenBank/DDBJ whole genome shotgun (WGS) entry which is preliminary data.</text>
</comment>
<sequence>MYIPVSDPERCTATFVPVRVTGGQAGPREPVLPAAYRLQLNPGERSQGRIPGFGLFTRMVADNAVAQIGPMGRGTQAEHRAYLLVLWEEEQHERGMKKQSFVDLGCGNGLLVHLLNSEGECTITPSDSHLFPDYDWILGNHSDELTPWIPVIAARSSYACSYFVLPCCHWDFAGKFCYKEAGTSQYRTYLEFVRSVGETFDADDPDVGERPKKVGKEQNWAEDFRVRSVVETSRNCVDVDKGVIDKIVKRVFDELLADPAAESKTLADGCLWNAGVSGGCVQLRDWTRVTEHDKHQMTKKKRKGNRTRNADPTRVTKTQLCYFHVHHPSGCLLPAELCRFAHGTDELRPGTSELRPHINHHLPGTVECQASTDELRPDTDELRSGRDEVPLEPIDFKPTHSYADR</sequence>
<comment type="function">
    <text evidence="10">Adenosyl-L-methionine (AdoMet)-dependent tRNA (uracil-O(2)-)-methyltransferase.</text>
</comment>
<evidence type="ECO:0000256" key="4">
    <source>
        <dbReference type="ARBA" id="ARBA00022603"/>
    </source>
</evidence>
<dbReference type="Proteomes" id="UP001209878">
    <property type="component" value="Unassembled WGS sequence"/>
</dbReference>
<keyword evidence="4 10" id="KW-0489">Methyltransferase</keyword>
<gene>
    <name evidence="13" type="ORF">NP493_2422g00012</name>
</gene>
<dbReference type="Pfam" id="PF07757">
    <property type="entry name" value="AdoMet_MTase"/>
    <property type="match status" value="1"/>
</dbReference>
<evidence type="ECO:0000256" key="11">
    <source>
        <dbReference type="SAM" id="MobiDB-lite"/>
    </source>
</evidence>
<accession>A0AAD9JIE1</accession>
<evidence type="ECO:0000259" key="12">
    <source>
        <dbReference type="PROSITE" id="PS50103"/>
    </source>
</evidence>
<keyword evidence="9" id="KW-0862">Zinc</keyword>
<dbReference type="PROSITE" id="PS50103">
    <property type="entry name" value="ZF_C3H1"/>
    <property type="match status" value="1"/>
</dbReference>
<keyword evidence="3 10" id="KW-0963">Cytoplasm</keyword>
<dbReference type="GO" id="GO:0005737">
    <property type="term" value="C:cytoplasm"/>
    <property type="evidence" value="ECO:0007669"/>
    <property type="project" value="UniProtKB-SubCell"/>
</dbReference>
<dbReference type="EMBL" id="JAODUO010002417">
    <property type="protein sequence ID" value="KAK2152715.1"/>
    <property type="molecule type" value="Genomic_DNA"/>
</dbReference>
<evidence type="ECO:0000256" key="10">
    <source>
        <dbReference type="RuleBase" id="RU368004"/>
    </source>
</evidence>
<keyword evidence="6 10" id="KW-0949">S-adenosyl-L-methionine</keyword>
<dbReference type="InterPro" id="IPR011671">
    <property type="entry name" value="tRNA_uracil_MeTrfase"/>
</dbReference>
<name>A0AAD9JIE1_RIDPI</name>
<evidence type="ECO:0000256" key="8">
    <source>
        <dbReference type="ARBA" id="ARBA00047957"/>
    </source>
</evidence>
<keyword evidence="14" id="KW-1185">Reference proteome</keyword>
<dbReference type="PANTHER" id="PTHR21210:SF0">
    <property type="entry name" value="TRNA (URACIL-O(2)-)-METHYLTRANSFERASE-RELATED"/>
    <property type="match status" value="1"/>
</dbReference>
<feature type="zinc finger region" description="C3H1-type" evidence="9">
    <location>
        <begin position="316"/>
        <end position="345"/>
    </location>
</feature>
<evidence type="ECO:0000256" key="1">
    <source>
        <dbReference type="ARBA" id="ARBA00004496"/>
    </source>
</evidence>
<feature type="compositionally biased region" description="Basic and acidic residues" evidence="11">
    <location>
        <begin position="373"/>
        <end position="405"/>
    </location>
</feature>
<organism evidence="13 14">
    <name type="scientific">Ridgeia piscesae</name>
    <name type="common">Tubeworm</name>
    <dbReference type="NCBI Taxonomy" id="27915"/>
    <lineage>
        <taxon>Eukaryota</taxon>
        <taxon>Metazoa</taxon>
        <taxon>Spiralia</taxon>
        <taxon>Lophotrochozoa</taxon>
        <taxon>Annelida</taxon>
        <taxon>Polychaeta</taxon>
        <taxon>Sedentaria</taxon>
        <taxon>Canalipalpata</taxon>
        <taxon>Sabellida</taxon>
        <taxon>Siboglinidae</taxon>
        <taxon>Ridgeia</taxon>
    </lineage>
</organism>
<evidence type="ECO:0000256" key="7">
    <source>
        <dbReference type="ARBA" id="ARBA00022694"/>
    </source>
</evidence>
<evidence type="ECO:0000256" key="3">
    <source>
        <dbReference type="ARBA" id="ARBA00022490"/>
    </source>
</evidence>
<dbReference type="InterPro" id="IPR000571">
    <property type="entry name" value="Znf_CCCH"/>
</dbReference>
<comment type="subcellular location">
    <subcellularLocation>
        <location evidence="1 10">Cytoplasm</location>
    </subcellularLocation>
</comment>
<keyword evidence="5 10" id="KW-0808">Transferase</keyword>
<comment type="similarity">
    <text evidence="2 10">Belongs to the TRM44 family.</text>
</comment>
<reference evidence="13" key="1">
    <citation type="journal article" date="2023" name="Mol. Biol. Evol.">
        <title>Third-Generation Sequencing Reveals the Adaptive Role of the Epigenome in Three Deep-Sea Polychaetes.</title>
        <authorList>
            <person name="Perez M."/>
            <person name="Aroh O."/>
            <person name="Sun Y."/>
            <person name="Lan Y."/>
            <person name="Juniper S.K."/>
            <person name="Young C.R."/>
            <person name="Angers B."/>
            <person name="Qian P.Y."/>
        </authorList>
    </citation>
    <scope>NUCLEOTIDE SEQUENCE</scope>
    <source>
        <strain evidence="13">R07B-5</strain>
    </source>
</reference>
<dbReference type="GO" id="GO:0030488">
    <property type="term" value="P:tRNA methylation"/>
    <property type="evidence" value="ECO:0007669"/>
    <property type="project" value="UniProtKB-UniRule"/>
</dbReference>
<feature type="domain" description="C3H1-type" evidence="12">
    <location>
        <begin position="316"/>
        <end position="345"/>
    </location>
</feature>
<dbReference type="GO" id="GO:0141101">
    <property type="term" value="F:tRNA(Ser) (uridine(44)-2'-O-)-methyltransferase activity"/>
    <property type="evidence" value="ECO:0007669"/>
    <property type="project" value="UniProtKB-EC"/>
</dbReference>
<evidence type="ECO:0000256" key="2">
    <source>
        <dbReference type="ARBA" id="ARBA00009056"/>
    </source>
</evidence>
<evidence type="ECO:0000313" key="14">
    <source>
        <dbReference type="Proteomes" id="UP001209878"/>
    </source>
</evidence>
<dbReference type="PANTHER" id="PTHR21210">
    <property type="entry name" value="TRNA (URACIL-O(2)-)-METHYLTRANSFERASE-RELATED"/>
    <property type="match status" value="1"/>
</dbReference>
<dbReference type="EC" id="2.1.1.211" evidence="10"/>
<proteinExistence type="inferred from homology"/>